<dbReference type="Pfam" id="PF04241">
    <property type="entry name" value="DUF423"/>
    <property type="match status" value="1"/>
</dbReference>
<keyword evidence="4 6" id="KW-1133">Transmembrane helix</keyword>
<gene>
    <name evidence="8" type="ordered locus">Zymop_0627</name>
</gene>
<organism evidence="8 9">
    <name type="scientific">Zymomonas mobilis subsp. pomaceae (strain ATCC 29192 / DSM 22645 / JCM 10191 / CCUG 17912 / NBRC 13757 / NCIMB 11200 / NRRL B-4491 / Barker I)</name>
    <dbReference type="NCBI Taxonomy" id="579138"/>
    <lineage>
        <taxon>Bacteria</taxon>
        <taxon>Pseudomonadati</taxon>
        <taxon>Pseudomonadota</taxon>
        <taxon>Alphaproteobacteria</taxon>
        <taxon>Sphingomonadales</taxon>
        <taxon>Zymomonadaceae</taxon>
        <taxon>Zymomonas</taxon>
    </lineage>
</organism>
<dbReference type="PANTHER" id="PTHR43461:SF1">
    <property type="entry name" value="TRANSMEMBRANE PROTEIN 256"/>
    <property type="match status" value="1"/>
</dbReference>
<protein>
    <recommendedName>
        <fullName evidence="10">DUF423 domain-containing protein</fullName>
    </recommendedName>
</protein>
<evidence type="ECO:0000256" key="6">
    <source>
        <dbReference type="SAM" id="Phobius"/>
    </source>
</evidence>
<dbReference type="PANTHER" id="PTHR43461">
    <property type="entry name" value="TRANSMEMBRANE PROTEIN 256"/>
    <property type="match status" value="1"/>
</dbReference>
<keyword evidence="3 6" id="KW-0812">Transmembrane</keyword>
<evidence type="ECO:0000256" key="7">
    <source>
        <dbReference type="SAM" id="SignalP"/>
    </source>
</evidence>
<proteinExistence type="inferred from homology"/>
<comment type="subcellular location">
    <subcellularLocation>
        <location evidence="1">Membrane</location>
        <topology evidence="1">Multi-pass membrane protein</topology>
    </subcellularLocation>
</comment>
<evidence type="ECO:0000256" key="4">
    <source>
        <dbReference type="ARBA" id="ARBA00022989"/>
    </source>
</evidence>
<dbReference type="eggNOG" id="COG2363">
    <property type="taxonomic scope" value="Bacteria"/>
</dbReference>
<sequence>MKREPIITLAALFAALAVAAGAAGAHAFQGHVQAANWMKTGAEFQLIHAVAVIAVQTKISARCPAILLLVGSGIFSFTLYALAFGAPKFLAHFAPIGGFLMILGWFAVAYSAWYTKPKAE</sequence>
<reference evidence="8 9" key="1">
    <citation type="journal article" date="2011" name="J. Bacteriol.">
        <title>Genome sequence of the ethanol-producing Zymomonas mobilis subsp. pomaceae lectotype strain ATCC 29192.</title>
        <authorList>
            <person name="Kouvelis V.N."/>
            <person name="Davenport K.W."/>
            <person name="Brettin T.S."/>
            <person name="Bruce D."/>
            <person name="Detter C."/>
            <person name="Han C.S."/>
            <person name="Nolan M."/>
            <person name="Tapia R."/>
            <person name="Damoulaki A."/>
            <person name="Kyrpides N.C."/>
            <person name="Typas M.A."/>
            <person name="Pappas K.M."/>
        </authorList>
    </citation>
    <scope>NUCLEOTIDE SEQUENCE [LARGE SCALE GENOMIC DNA]</scope>
    <source>
        <strain evidence="9">ATCC 29192 / DSM 22645 / JCM 10191 / CCUG 17912 / NBRC 13757 / NCIMB 11200 / NRRL B-4491 / Barker I</strain>
    </source>
</reference>
<feature type="transmembrane region" description="Helical" evidence="6">
    <location>
        <begin position="92"/>
        <end position="113"/>
    </location>
</feature>
<dbReference type="Proteomes" id="UP000000491">
    <property type="component" value="Chromosome"/>
</dbReference>
<dbReference type="EMBL" id="CP002865">
    <property type="protein sequence ID" value="AEI37529.1"/>
    <property type="molecule type" value="Genomic_DNA"/>
</dbReference>
<name>F8ERS1_ZYMMT</name>
<accession>F8ERS1</accession>
<keyword evidence="5 6" id="KW-0472">Membrane</keyword>
<dbReference type="AlphaFoldDB" id="F8ERS1"/>
<dbReference type="GO" id="GO:0016020">
    <property type="term" value="C:membrane"/>
    <property type="evidence" value="ECO:0007669"/>
    <property type="project" value="UniProtKB-SubCell"/>
</dbReference>
<dbReference type="PATRIC" id="fig|579138.3.peg.660"/>
<evidence type="ECO:0000313" key="8">
    <source>
        <dbReference type="EMBL" id="AEI37529.1"/>
    </source>
</evidence>
<dbReference type="STRING" id="579138.Zymop_0627"/>
<evidence type="ECO:0000256" key="1">
    <source>
        <dbReference type="ARBA" id="ARBA00004141"/>
    </source>
</evidence>
<evidence type="ECO:0008006" key="10">
    <source>
        <dbReference type="Google" id="ProtNLM"/>
    </source>
</evidence>
<feature type="chain" id="PRO_5003376415" description="DUF423 domain-containing protein" evidence="7">
    <location>
        <begin position="28"/>
        <end position="120"/>
    </location>
</feature>
<keyword evidence="7" id="KW-0732">Signal</keyword>
<evidence type="ECO:0000256" key="2">
    <source>
        <dbReference type="ARBA" id="ARBA00009694"/>
    </source>
</evidence>
<evidence type="ECO:0000256" key="3">
    <source>
        <dbReference type="ARBA" id="ARBA00022692"/>
    </source>
</evidence>
<evidence type="ECO:0000313" key="9">
    <source>
        <dbReference type="Proteomes" id="UP000000491"/>
    </source>
</evidence>
<dbReference type="HOGENOM" id="CLU_096548_2_0_5"/>
<dbReference type="InterPro" id="IPR006696">
    <property type="entry name" value="DUF423"/>
</dbReference>
<feature type="transmembrane region" description="Helical" evidence="6">
    <location>
        <begin position="67"/>
        <end position="86"/>
    </location>
</feature>
<dbReference type="RefSeq" id="WP_013933928.1">
    <property type="nucleotide sequence ID" value="NC_015709.1"/>
</dbReference>
<comment type="similarity">
    <text evidence="2">Belongs to the UPF0382 family.</text>
</comment>
<dbReference type="KEGG" id="zmp:Zymop_0627"/>
<evidence type="ECO:0000256" key="5">
    <source>
        <dbReference type="ARBA" id="ARBA00023136"/>
    </source>
</evidence>
<feature type="signal peptide" evidence="7">
    <location>
        <begin position="1"/>
        <end position="27"/>
    </location>
</feature>